<dbReference type="EMBL" id="DUGC01000054">
    <property type="protein sequence ID" value="HIH09694.1"/>
    <property type="molecule type" value="Genomic_DNA"/>
</dbReference>
<proteinExistence type="predicted"/>
<evidence type="ECO:0000256" key="1">
    <source>
        <dbReference type="SAM" id="MobiDB-lite"/>
    </source>
</evidence>
<reference evidence="3" key="1">
    <citation type="journal article" date="2020" name="bioRxiv">
        <title>A rank-normalized archaeal taxonomy based on genome phylogeny resolves widespread incomplete and uneven classifications.</title>
        <authorList>
            <person name="Rinke C."/>
            <person name="Chuvochina M."/>
            <person name="Mussig A.J."/>
            <person name="Chaumeil P.-A."/>
            <person name="Waite D.W."/>
            <person name="Whitman W.B."/>
            <person name="Parks D.H."/>
            <person name="Hugenholtz P."/>
        </authorList>
    </citation>
    <scope>NUCLEOTIDE SEQUENCE [LARGE SCALE GENOMIC DNA]</scope>
</reference>
<sequence>MRPGGKRPSKSKGPAFKPTAHKVMPIRVTTYAGRIAHGLQQLSGYVNERSHGDSFYRGLGERDDARLIKIETALTENRQVRNITARQMLADIRAIMKKHLIKPQ</sequence>
<evidence type="ECO:0000313" key="2">
    <source>
        <dbReference type="EMBL" id="HIH09694.1"/>
    </source>
</evidence>
<comment type="caution">
    <text evidence="2">The sequence shown here is derived from an EMBL/GenBank/DDBJ whole genome shotgun (WGS) entry which is preliminary data.</text>
</comment>
<dbReference type="Proteomes" id="UP000565078">
    <property type="component" value="Unassembled WGS sequence"/>
</dbReference>
<evidence type="ECO:0000313" key="3">
    <source>
        <dbReference type="Proteomes" id="UP000565078"/>
    </source>
</evidence>
<gene>
    <name evidence="2" type="ORF">HA254_03400</name>
</gene>
<name>A0A7J4IXV9_9ARCH</name>
<protein>
    <submittedName>
        <fullName evidence="2">Uncharacterized protein</fullName>
    </submittedName>
</protein>
<feature type="region of interest" description="Disordered" evidence="1">
    <location>
        <begin position="1"/>
        <end position="21"/>
    </location>
</feature>
<dbReference type="AlphaFoldDB" id="A0A7J4IXV9"/>
<organism evidence="2 3">
    <name type="scientific">Candidatus Iainarchaeum sp</name>
    <dbReference type="NCBI Taxonomy" id="3101447"/>
    <lineage>
        <taxon>Archaea</taxon>
        <taxon>Candidatus Iainarchaeota</taxon>
        <taxon>Candidatus Iainarchaeia</taxon>
        <taxon>Candidatus Iainarchaeales</taxon>
        <taxon>Candidatus Iainarchaeaceae</taxon>
        <taxon>Candidatus Iainarchaeum</taxon>
    </lineage>
</organism>
<accession>A0A7J4IXV9</accession>
<feature type="compositionally biased region" description="Basic residues" evidence="1">
    <location>
        <begin position="1"/>
        <end position="10"/>
    </location>
</feature>